<organism evidence="7 8">
    <name type="scientific">Clonostachys solani</name>
    <dbReference type="NCBI Taxonomy" id="160281"/>
    <lineage>
        <taxon>Eukaryota</taxon>
        <taxon>Fungi</taxon>
        <taxon>Dikarya</taxon>
        <taxon>Ascomycota</taxon>
        <taxon>Pezizomycotina</taxon>
        <taxon>Sordariomycetes</taxon>
        <taxon>Hypocreomycetidae</taxon>
        <taxon>Hypocreales</taxon>
        <taxon>Bionectriaceae</taxon>
        <taxon>Clonostachys</taxon>
    </lineage>
</organism>
<dbReference type="Pfam" id="PF00172">
    <property type="entry name" value="Zn_clus"/>
    <property type="match status" value="1"/>
</dbReference>
<keyword evidence="2" id="KW-0805">Transcription regulation</keyword>
<reference evidence="7 8" key="2">
    <citation type="submission" date="2021-10" db="EMBL/GenBank/DDBJ databases">
        <authorList>
            <person name="Piombo E."/>
        </authorList>
    </citation>
    <scope>NUCLEOTIDE SEQUENCE [LARGE SCALE GENOMIC DNA]</scope>
</reference>
<dbReference type="CDD" id="cd12148">
    <property type="entry name" value="fungal_TF_MHR"/>
    <property type="match status" value="1"/>
</dbReference>
<dbReference type="GO" id="GO:0005634">
    <property type="term" value="C:nucleus"/>
    <property type="evidence" value="ECO:0007669"/>
    <property type="project" value="TreeGrafter"/>
</dbReference>
<evidence type="ECO:0000256" key="5">
    <source>
        <dbReference type="SAM" id="MobiDB-lite"/>
    </source>
</evidence>
<dbReference type="GO" id="GO:0000435">
    <property type="term" value="P:positive regulation of transcription from RNA polymerase II promoter by galactose"/>
    <property type="evidence" value="ECO:0007669"/>
    <property type="project" value="TreeGrafter"/>
</dbReference>
<comment type="caution">
    <text evidence="7">The sequence shown here is derived from an EMBL/GenBank/DDBJ whole genome shotgun (WGS) entry which is preliminary data.</text>
</comment>
<dbReference type="PROSITE" id="PS50048">
    <property type="entry name" value="ZN2_CY6_FUNGAL_2"/>
    <property type="match status" value="1"/>
</dbReference>
<keyword evidence="3" id="KW-0804">Transcription</keyword>
<dbReference type="PANTHER" id="PTHR47424:SF4">
    <property type="entry name" value="ZN(II)2CYS6 TRANSCRIPTION FACTOR (EUROFUNG)"/>
    <property type="match status" value="1"/>
</dbReference>
<evidence type="ECO:0000259" key="6">
    <source>
        <dbReference type="PROSITE" id="PS50048"/>
    </source>
</evidence>
<evidence type="ECO:0000313" key="7">
    <source>
        <dbReference type="EMBL" id="CAH0054585.1"/>
    </source>
</evidence>
<feature type="compositionally biased region" description="Polar residues" evidence="5">
    <location>
        <begin position="173"/>
        <end position="182"/>
    </location>
</feature>
<dbReference type="GO" id="GO:0000978">
    <property type="term" value="F:RNA polymerase II cis-regulatory region sequence-specific DNA binding"/>
    <property type="evidence" value="ECO:0007669"/>
    <property type="project" value="TreeGrafter"/>
</dbReference>
<gene>
    <name evidence="7" type="ORF">CSOL1703_00016650</name>
</gene>
<evidence type="ECO:0000256" key="4">
    <source>
        <dbReference type="ARBA" id="ARBA00023242"/>
    </source>
</evidence>
<dbReference type="GO" id="GO:0008270">
    <property type="term" value="F:zinc ion binding"/>
    <property type="evidence" value="ECO:0007669"/>
    <property type="project" value="InterPro"/>
</dbReference>
<dbReference type="Proteomes" id="UP000775872">
    <property type="component" value="Unassembled WGS sequence"/>
</dbReference>
<dbReference type="SUPFAM" id="SSF57701">
    <property type="entry name" value="Zn2/Cys6 DNA-binding domain"/>
    <property type="match status" value="1"/>
</dbReference>
<dbReference type="CDD" id="cd00067">
    <property type="entry name" value="GAL4"/>
    <property type="match status" value="1"/>
</dbReference>
<evidence type="ECO:0000256" key="2">
    <source>
        <dbReference type="ARBA" id="ARBA00023015"/>
    </source>
</evidence>
<feature type="compositionally biased region" description="Polar residues" evidence="5">
    <location>
        <begin position="71"/>
        <end position="81"/>
    </location>
</feature>
<feature type="region of interest" description="Disordered" evidence="5">
    <location>
        <begin position="59"/>
        <end position="97"/>
    </location>
</feature>
<feature type="domain" description="Zn(2)-C6 fungal-type" evidence="6">
    <location>
        <begin position="10"/>
        <end position="58"/>
    </location>
</feature>
<keyword evidence="4" id="KW-0539">Nucleus</keyword>
<dbReference type="GO" id="GO:0006351">
    <property type="term" value="P:DNA-templated transcription"/>
    <property type="evidence" value="ECO:0007669"/>
    <property type="project" value="InterPro"/>
</dbReference>
<feature type="region of interest" description="Disordered" evidence="5">
    <location>
        <begin position="173"/>
        <end position="204"/>
    </location>
</feature>
<keyword evidence="1" id="KW-0479">Metal-binding</keyword>
<dbReference type="InterPro" id="IPR007219">
    <property type="entry name" value="XnlR_reg_dom"/>
</dbReference>
<dbReference type="Pfam" id="PF04082">
    <property type="entry name" value="Fungal_trans"/>
    <property type="match status" value="1"/>
</dbReference>
<accession>A0A9N9ZE22</accession>
<evidence type="ECO:0000256" key="3">
    <source>
        <dbReference type="ARBA" id="ARBA00023163"/>
    </source>
</evidence>
<name>A0A9N9ZE22_9HYPO</name>
<keyword evidence="8" id="KW-1185">Reference proteome</keyword>
<dbReference type="SMART" id="SM00906">
    <property type="entry name" value="Fungal_trans"/>
    <property type="match status" value="2"/>
</dbReference>
<evidence type="ECO:0000256" key="1">
    <source>
        <dbReference type="ARBA" id="ARBA00022723"/>
    </source>
</evidence>
<dbReference type="PANTHER" id="PTHR47424">
    <property type="entry name" value="REGULATORY PROTEIN GAL4"/>
    <property type="match status" value="1"/>
</dbReference>
<dbReference type="Gene3D" id="4.10.240.10">
    <property type="entry name" value="Zn(2)-C6 fungal-type DNA-binding domain"/>
    <property type="match status" value="1"/>
</dbReference>
<evidence type="ECO:0000313" key="8">
    <source>
        <dbReference type="Proteomes" id="UP000775872"/>
    </source>
</evidence>
<proteinExistence type="predicted"/>
<dbReference type="InterPro" id="IPR036864">
    <property type="entry name" value="Zn2-C6_fun-type_DNA-bd_sf"/>
</dbReference>
<dbReference type="GO" id="GO:0000981">
    <property type="term" value="F:DNA-binding transcription factor activity, RNA polymerase II-specific"/>
    <property type="evidence" value="ECO:0007669"/>
    <property type="project" value="InterPro"/>
</dbReference>
<dbReference type="AlphaFoldDB" id="A0A9N9ZE22"/>
<reference evidence="8" key="1">
    <citation type="submission" date="2019-06" db="EMBL/GenBank/DDBJ databases">
        <authorList>
            <person name="Broberg M."/>
        </authorList>
    </citation>
    <scope>NUCLEOTIDE SEQUENCE [LARGE SCALE GENOMIC DNA]</scope>
</reference>
<dbReference type="EMBL" id="CABFOC020000050">
    <property type="protein sequence ID" value="CAH0054585.1"/>
    <property type="molecule type" value="Genomic_DNA"/>
</dbReference>
<sequence length="712" mass="80093">MATRLKVSKACINCRRRKAKCDGQHPTFKIQGGITRLNRSAVQACGPCLGREETGCMYTGQRDQRSRRSELSQPWALQSRVSKPASPIRSLSTMSSHPATETFLSRSGLLSCCSTESVVSSQENRSKPDSRSTDAAVPMTSDSIIDTRFFGGSSASSFLKQINLAIDARLGQSPQAKSSQEHNLAPRPSLTHVGNASGLDPRDPQSYMLPNRRFANSLLQAYYDLVWATFPIHDRAVFQDAYESVWQGTTSEIPEQTLYCLMNLIFALGSQFSDAIEPNQRREVGEVFWNRAFKLFGSPSDGRASIERVQCMLLMGLYLQSTCEIHECWMIIGSAIRMAQSLGLHLPTAQNSNYRETEMARKAWHGCVYQDQILSMTFGRPSTITSAPFESVPLPKMIDDEFLDTQTQPSATRPDGGITIMAFFVKSLELFKIANDIQHEAYRQQRGFRNGEINHLISIFQLDNRLVQWAQTLPVHLHYSKNIEEDEGLVFRRQRVVLRARYLYARISLLRPILAELYLEEASFGSSEFPKEKTLRQPLMVECTVLCFQLAHEMIDVLHSNFNHETVTGPVPAWWFGVLFIYTAATVLLAKRLQPLGKHHIPCGSDTQDDAWDRAIQMLQAYSRVSQSAERCIAALEILLTKVQNAGLNRSSERGNMETRLPLDEVHRISVLDESTPLGGGEDVNASVDFGGFDFNIDDMFWLNAPLTDFLF</sequence>
<dbReference type="InterPro" id="IPR051127">
    <property type="entry name" value="Fungal_SecMet_Regulators"/>
</dbReference>
<dbReference type="SMART" id="SM00066">
    <property type="entry name" value="GAL4"/>
    <property type="match status" value="1"/>
</dbReference>
<dbReference type="InterPro" id="IPR001138">
    <property type="entry name" value="Zn2Cys6_DnaBD"/>
</dbReference>
<dbReference type="OrthoDB" id="424974at2759"/>
<protein>
    <recommendedName>
        <fullName evidence="6">Zn(2)-C6 fungal-type domain-containing protein</fullName>
    </recommendedName>
</protein>